<comment type="caution">
    <text evidence="3">The sequence shown here is derived from an EMBL/GenBank/DDBJ whole genome shotgun (WGS) entry which is preliminary data.</text>
</comment>
<keyword evidence="4" id="KW-1185">Reference proteome</keyword>
<dbReference type="Pfam" id="PF00875">
    <property type="entry name" value="DNA_photolyase"/>
    <property type="match status" value="1"/>
</dbReference>
<evidence type="ECO:0000313" key="4">
    <source>
        <dbReference type="Proteomes" id="UP000316598"/>
    </source>
</evidence>
<name>A0A5C5WSN0_9BACT</name>
<protein>
    <recommendedName>
        <fullName evidence="2">Photolyase/cryptochrome alpha/beta domain-containing protein</fullName>
    </recommendedName>
</protein>
<reference evidence="3 4" key="1">
    <citation type="submission" date="2019-02" db="EMBL/GenBank/DDBJ databases">
        <title>Deep-cultivation of Planctomycetes and their phenomic and genomic characterization uncovers novel biology.</title>
        <authorList>
            <person name="Wiegand S."/>
            <person name="Jogler M."/>
            <person name="Boedeker C."/>
            <person name="Pinto D."/>
            <person name="Vollmers J."/>
            <person name="Rivas-Marin E."/>
            <person name="Kohn T."/>
            <person name="Peeters S.H."/>
            <person name="Heuer A."/>
            <person name="Rast P."/>
            <person name="Oberbeckmann S."/>
            <person name="Bunk B."/>
            <person name="Jeske O."/>
            <person name="Meyerdierks A."/>
            <person name="Storesund J.E."/>
            <person name="Kallscheuer N."/>
            <person name="Luecker S."/>
            <person name="Lage O.M."/>
            <person name="Pohl T."/>
            <person name="Merkel B.J."/>
            <person name="Hornburger P."/>
            <person name="Mueller R.-W."/>
            <person name="Bruemmer F."/>
            <person name="Labrenz M."/>
            <person name="Spormann A.M."/>
            <person name="Op Den Camp H."/>
            <person name="Overmann J."/>
            <person name="Amann R."/>
            <person name="Jetten M.S.M."/>
            <person name="Mascher T."/>
            <person name="Medema M.H."/>
            <person name="Devos D.P."/>
            <person name="Kaster A.-K."/>
            <person name="Ovreas L."/>
            <person name="Rohde M."/>
            <person name="Galperin M.Y."/>
            <person name="Jogler C."/>
        </authorList>
    </citation>
    <scope>NUCLEOTIDE SEQUENCE [LARGE SCALE GENOMIC DNA]</scope>
    <source>
        <strain evidence="3 4">Pla22</strain>
    </source>
</reference>
<dbReference type="InterPro" id="IPR006050">
    <property type="entry name" value="DNA_photolyase_N"/>
</dbReference>
<sequence>MDFSLPLSLRERVRWTVPPDNAMEGKSDARREDPAVSGTFVLYWMHNALRAHENPALDVAICWARQNNLPLFVYHALSEDYPFASDRFHSFLLQGQRDVQRELADRGITAYFHLEHGQQRGPHLRDLTRQAKVLVTEEMPVHPVAGWIERLACRTETPIAMVDASCIVPMPLVDRSYDCPVAYQEATSDLLADRIAAPYSEQVVGCEIYRGSLPFEPLDLQDACLASLIRKCRVDHSIAPVIDTPGGTRAGYTRWNRFKASNLSEYAEQRKDASSIDGVSRMSAYLHFGMVSPFRIAREAHDAGAHQFIDRLIIWREMSFHFCNHRLEDIETMDALPQWARESLRSHATDPRYHHLSWETLSRARSSYEYWDTCQRSLIRHGELHPRLRTDWAKAILAMVATPGAAIRMAMDLNHRYALDGRDPCGYAGVLACFGQFDRPTEHERPIFGAIRNDSSHEITEDPSWDSVQTVVARPNTVSDTRVAVIGAGIGGLMAARTLMDHGIDVTVFEKSRGVGGRTATRRVQDVEGLTFDHGAQYFTAKDRRFCRYVHSWIHDGVVQPWLGRIVELKVGGEIVSEKHSTSRYVGVPTMSSIARHLADELPIHFETRIVKMERTADDDWLLRDANGDTQGPFDKVICNCPPLQTLELIDGHSAMASTVKEVRMNPTWSMMFYADGLQNIDFDAAFINEGPLSWIAKNNSKPRRMPEQGQSWVVHASNDWTASNLELTRDEAQTQLLAAFAEATGHSPENIRYITAHRWLYAIPENPITEDCLWDSAAGIAACGDWCGGPRIEGAFLSGMAAAGVVLRDLTIDRKPTYELALR</sequence>
<dbReference type="Pfam" id="PF13450">
    <property type="entry name" value="NAD_binding_8"/>
    <property type="match status" value="1"/>
</dbReference>
<evidence type="ECO:0000313" key="3">
    <source>
        <dbReference type="EMBL" id="TWT53083.1"/>
    </source>
</evidence>
<dbReference type="Gene3D" id="1.10.579.10">
    <property type="entry name" value="DNA Cyclobutane Dipyrimidine Photolyase, subunit A, domain 3"/>
    <property type="match status" value="1"/>
</dbReference>
<dbReference type="InterPro" id="IPR036134">
    <property type="entry name" value="Crypto/Photolyase_FAD-like_sf"/>
</dbReference>
<dbReference type="AlphaFoldDB" id="A0A5C5WSN0"/>
<dbReference type="SUPFAM" id="SSF48173">
    <property type="entry name" value="Cryptochrome/photolyase FAD-binding domain"/>
    <property type="match status" value="1"/>
</dbReference>
<dbReference type="SUPFAM" id="SSF52425">
    <property type="entry name" value="Cryptochrome/photolyase, N-terminal domain"/>
    <property type="match status" value="1"/>
</dbReference>
<accession>A0A5C5WSN0</accession>
<dbReference type="Gene3D" id="3.50.50.60">
    <property type="entry name" value="FAD/NAD(P)-binding domain"/>
    <property type="match status" value="1"/>
</dbReference>
<dbReference type="EMBL" id="SJPI01000001">
    <property type="protein sequence ID" value="TWT53083.1"/>
    <property type="molecule type" value="Genomic_DNA"/>
</dbReference>
<proteinExistence type="predicted"/>
<dbReference type="InterPro" id="IPR014729">
    <property type="entry name" value="Rossmann-like_a/b/a_fold"/>
</dbReference>
<dbReference type="SUPFAM" id="SSF51905">
    <property type="entry name" value="FAD/NAD(P)-binding domain"/>
    <property type="match status" value="1"/>
</dbReference>
<dbReference type="PANTHER" id="PTHR16128:SF5">
    <property type="entry name" value="FAD_NAD(P)-BINDING OXIDOREDUCTASE FAMILY PROTEIN"/>
    <property type="match status" value="1"/>
</dbReference>
<dbReference type="InterPro" id="IPR002937">
    <property type="entry name" value="Amino_oxidase"/>
</dbReference>
<evidence type="ECO:0000259" key="2">
    <source>
        <dbReference type="PROSITE" id="PS51645"/>
    </source>
</evidence>
<dbReference type="Gene3D" id="3.40.50.620">
    <property type="entry name" value="HUPs"/>
    <property type="match status" value="1"/>
</dbReference>
<dbReference type="GO" id="GO:0016491">
    <property type="term" value="F:oxidoreductase activity"/>
    <property type="evidence" value="ECO:0007669"/>
    <property type="project" value="InterPro"/>
</dbReference>
<dbReference type="PRINTS" id="PR00419">
    <property type="entry name" value="ADXRDTASE"/>
</dbReference>
<dbReference type="PROSITE" id="PS51645">
    <property type="entry name" value="PHR_CRY_ALPHA_BETA"/>
    <property type="match status" value="1"/>
</dbReference>
<dbReference type="Pfam" id="PF01593">
    <property type="entry name" value="Amino_oxidase"/>
    <property type="match status" value="1"/>
</dbReference>
<dbReference type="Proteomes" id="UP000316598">
    <property type="component" value="Unassembled WGS sequence"/>
</dbReference>
<organism evidence="3 4">
    <name type="scientific">Rubripirellula amarantea</name>
    <dbReference type="NCBI Taxonomy" id="2527999"/>
    <lineage>
        <taxon>Bacteria</taxon>
        <taxon>Pseudomonadati</taxon>
        <taxon>Planctomycetota</taxon>
        <taxon>Planctomycetia</taxon>
        <taxon>Pirellulales</taxon>
        <taxon>Pirellulaceae</taxon>
        <taxon>Rubripirellula</taxon>
    </lineage>
</organism>
<feature type="domain" description="Photolyase/cryptochrome alpha/beta" evidence="2">
    <location>
        <begin position="39"/>
        <end position="170"/>
    </location>
</feature>
<comment type="cofactor">
    <cofactor evidence="1">
        <name>(6R)-5,10-methylene-5,6,7,8-tetrahydrofolate</name>
        <dbReference type="ChEBI" id="CHEBI:15636"/>
    </cofactor>
</comment>
<dbReference type="PANTHER" id="PTHR16128">
    <property type="entry name" value="FAD/NAD(P)-BINDING OXIDOREDUCTASE FAMILY PROTEIN"/>
    <property type="match status" value="1"/>
</dbReference>
<gene>
    <name evidence="3" type="ORF">Pla22_07110</name>
</gene>
<evidence type="ECO:0000256" key="1">
    <source>
        <dbReference type="ARBA" id="ARBA00001932"/>
    </source>
</evidence>
<dbReference type="Gene3D" id="1.25.40.80">
    <property type="match status" value="1"/>
</dbReference>
<dbReference type="Gene3D" id="3.90.660.10">
    <property type="match status" value="1"/>
</dbReference>
<dbReference type="InterPro" id="IPR036155">
    <property type="entry name" value="Crypto/Photolyase_N_sf"/>
</dbReference>
<dbReference type="InterPro" id="IPR036188">
    <property type="entry name" value="FAD/NAD-bd_sf"/>
</dbReference>